<dbReference type="Proteomes" id="UP000886689">
    <property type="component" value="Unassembled WGS sequence"/>
</dbReference>
<evidence type="ECO:0000259" key="1">
    <source>
        <dbReference type="Pfam" id="PF09823"/>
    </source>
</evidence>
<organism evidence="2 3">
    <name type="scientific">Candidatus Proximibacter danicus</name>
    <dbReference type="NCBI Taxonomy" id="2954365"/>
    <lineage>
        <taxon>Bacteria</taxon>
        <taxon>Pseudomonadati</taxon>
        <taxon>Pseudomonadota</taxon>
        <taxon>Betaproteobacteria</taxon>
        <taxon>Candidatus Proximibacter</taxon>
    </lineage>
</organism>
<proteinExistence type="predicted"/>
<sequence>MSAILDFTDAQGCFVARLKLLSLDGASAAPPSLICVDPAIAREEGEEPVQLVESARYEYEFEGAGFRLDAADGEPGRLIEASRLQGRTHSGFLTPGLNTGRLGLVVRNEAGALLGTAAVEVRSRKLDYRADYRLMLEDITERCIDLLMDVRAPAALRAAPDPGNNPKTMAQRFAFLKALLGSPQFQNALHRVASHPHQRWEPEETTIYTRRGFRPSARSLRELARAPRRVPLPSCHPLSASVPSLPERIPLYRNVQTEDTPENRFIKFALQSFSGFLSLMQQRLDKCSAMDTRLRAELGALNNQLAVALNAEVFRGVSPPDMLPLGSPVLQRKEGYREIYQAWLRFDMAARLVWKGGDDVYQAGQRDIATLYEYWVFFKLLDIVTSVFKLDKPAVEQLMQPTADGFGLMLKSGEQLGFEGVTFTGARPLRARFSYNRSFVRTATRAAAGSWTERMRPDYTLSLWPADFLEQEAEAQELMVHVHFDAKYRIESIEQLFGLDDGKMDETGVLVDLADEKREQRLGRYKRADLLKMHAYRDAIRRTQGAYVLYPGDLSRRWQGFHEILPGLGAFPMKPGSGDATLAQFIRDLVMHACDRATARERQSYHLYQTQEAPVLYEVLHNFPEKDVGHRRVPPLAETHVLIGWYKDKAHLDWVLNSKLYNFRMDVERGSLRLKPEVSGAAYLLLHSHRGATSPILFRVSKDGPRVLSREALRAKAYPGEPSRPFYLVYDAVPAGGFDGYQWDYAKLPERMKNRQSAEPQTVTLDELMAVASGDLLTG</sequence>
<dbReference type="Pfam" id="PF04411">
    <property type="entry name" value="PDDEXK_7"/>
    <property type="match status" value="1"/>
</dbReference>
<protein>
    <submittedName>
        <fullName evidence="2">DUF2357 domain-containing protein</fullName>
    </submittedName>
</protein>
<dbReference type="Pfam" id="PF09823">
    <property type="entry name" value="DUF2357"/>
    <property type="match status" value="1"/>
</dbReference>
<gene>
    <name evidence="2" type="ORF">IPL58_11520</name>
</gene>
<comment type="caution">
    <text evidence="2">The sequence shown here is derived from an EMBL/GenBank/DDBJ whole genome shotgun (WGS) entry which is preliminary data.</text>
</comment>
<dbReference type="AlphaFoldDB" id="A0A9D7K353"/>
<dbReference type="InterPro" id="IPR018633">
    <property type="entry name" value="DUF2357"/>
</dbReference>
<reference evidence="2" key="1">
    <citation type="submission" date="2020-10" db="EMBL/GenBank/DDBJ databases">
        <title>Connecting structure to function with the recovery of over 1000 high-quality activated sludge metagenome-assembled genomes encoding full-length rRNA genes using long-read sequencing.</title>
        <authorList>
            <person name="Singleton C.M."/>
            <person name="Petriglieri F."/>
            <person name="Kristensen J.M."/>
            <person name="Kirkegaard R.H."/>
            <person name="Michaelsen T.Y."/>
            <person name="Andersen M.H."/>
            <person name="Karst S.M."/>
            <person name="Dueholm M.S."/>
            <person name="Nielsen P.H."/>
            <person name="Albertsen M."/>
        </authorList>
    </citation>
    <scope>NUCLEOTIDE SEQUENCE</scope>
    <source>
        <strain evidence="2">Hirt_18-Q3-R61-65_BATAC.395</strain>
    </source>
</reference>
<evidence type="ECO:0000313" key="2">
    <source>
        <dbReference type="EMBL" id="MBK8524663.1"/>
    </source>
</evidence>
<evidence type="ECO:0000313" key="3">
    <source>
        <dbReference type="Proteomes" id="UP000886689"/>
    </source>
</evidence>
<accession>A0A9D7K353</accession>
<name>A0A9D7K353_9PROT</name>
<dbReference type="EMBL" id="JADJUC010000012">
    <property type="protein sequence ID" value="MBK8524663.1"/>
    <property type="molecule type" value="Genomic_DNA"/>
</dbReference>
<dbReference type="InterPro" id="IPR007505">
    <property type="entry name" value="PDDEXK_7"/>
</dbReference>
<feature type="domain" description="DUF2357" evidence="1">
    <location>
        <begin position="91"/>
        <end position="343"/>
    </location>
</feature>